<keyword evidence="2" id="KW-1185">Reference proteome</keyword>
<name>A0A2R5FWJ3_NOSCO</name>
<evidence type="ECO:0000313" key="2">
    <source>
        <dbReference type="Proteomes" id="UP000245124"/>
    </source>
</evidence>
<sequence length="66" mass="7435">MKSTTLSVLRRTYQQLQNLVDQLYVAAQAALDNEDFSDASLLESAADKLYVEAENLDILISELEEQ</sequence>
<dbReference type="OrthoDB" id="515998at2"/>
<dbReference type="RefSeq" id="WP_109013053.1">
    <property type="nucleotide sequence ID" value="NZ_BDUD01000002.1"/>
</dbReference>
<dbReference type="AlphaFoldDB" id="A0A2R5FWJ3"/>
<gene>
    <name evidence="1" type="ORF">NIES4072_68090</name>
</gene>
<accession>A0A2R5FWJ3</accession>
<proteinExistence type="predicted"/>
<dbReference type="EMBL" id="BDUD01000002">
    <property type="protein sequence ID" value="GBG23097.1"/>
    <property type="molecule type" value="Genomic_DNA"/>
</dbReference>
<evidence type="ECO:0000313" key="1">
    <source>
        <dbReference type="EMBL" id="GBG23097.1"/>
    </source>
</evidence>
<protein>
    <submittedName>
        <fullName evidence="1">Uncharacterized protein</fullName>
    </submittedName>
</protein>
<organism evidence="1 2">
    <name type="scientific">Nostoc commune NIES-4072</name>
    <dbReference type="NCBI Taxonomy" id="2005467"/>
    <lineage>
        <taxon>Bacteria</taxon>
        <taxon>Bacillati</taxon>
        <taxon>Cyanobacteriota</taxon>
        <taxon>Cyanophyceae</taxon>
        <taxon>Nostocales</taxon>
        <taxon>Nostocaceae</taxon>
        <taxon>Nostoc</taxon>
    </lineage>
</organism>
<reference evidence="1 2" key="1">
    <citation type="submission" date="2017-06" db="EMBL/GenBank/DDBJ databases">
        <title>Genome sequencing of cyanobaciteial culture collection at National Institute for Environmental Studies (NIES).</title>
        <authorList>
            <person name="Hirose Y."/>
            <person name="Shimura Y."/>
            <person name="Fujisawa T."/>
            <person name="Nakamura Y."/>
            <person name="Kawachi M."/>
        </authorList>
    </citation>
    <scope>NUCLEOTIDE SEQUENCE [LARGE SCALE GENOMIC DNA]</scope>
    <source>
        <strain evidence="1 2">NIES-4072</strain>
    </source>
</reference>
<dbReference type="Proteomes" id="UP000245124">
    <property type="component" value="Unassembled WGS sequence"/>
</dbReference>
<comment type="caution">
    <text evidence="1">The sequence shown here is derived from an EMBL/GenBank/DDBJ whole genome shotgun (WGS) entry which is preliminary data.</text>
</comment>